<feature type="compositionally biased region" description="Basic and acidic residues" evidence="1">
    <location>
        <begin position="101"/>
        <end position="110"/>
    </location>
</feature>
<proteinExistence type="predicted"/>
<dbReference type="EMBL" id="QZFV01000084">
    <property type="protein sequence ID" value="RJQ84794.1"/>
    <property type="molecule type" value="Genomic_DNA"/>
</dbReference>
<feature type="compositionally biased region" description="Basic and acidic residues" evidence="1">
    <location>
        <begin position="236"/>
        <end position="247"/>
    </location>
</feature>
<dbReference type="Proteomes" id="UP000285112">
    <property type="component" value="Unassembled WGS sequence"/>
</dbReference>
<comment type="caution">
    <text evidence="2">The sequence shown here is derived from an EMBL/GenBank/DDBJ whole genome shotgun (WGS) entry which is preliminary data.</text>
</comment>
<feature type="compositionally biased region" description="Basic and acidic residues" evidence="1">
    <location>
        <begin position="192"/>
        <end position="201"/>
    </location>
</feature>
<feature type="compositionally biased region" description="Pro residues" evidence="1">
    <location>
        <begin position="215"/>
        <end position="224"/>
    </location>
</feature>
<organism evidence="2 3">
    <name type="scientific">Amycolatopsis panacis</name>
    <dbReference type="NCBI Taxonomy" id="2340917"/>
    <lineage>
        <taxon>Bacteria</taxon>
        <taxon>Bacillati</taxon>
        <taxon>Actinomycetota</taxon>
        <taxon>Actinomycetes</taxon>
        <taxon>Pseudonocardiales</taxon>
        <taxon>Pseudonocardiaceae</taxon>
        <taxon>Amycolatopsis</taxon>
    </lineage>
</organism>
<name>A0A419I3Q1_9PSEU</name>
<feature type="compositionally biased region" description="Pro residues" evidence="1">
    <location>
        <begin position="50"/>
        <end position="61"/>
    </location>
</feature>
<protein>
    <submittedName>
        <fullName evidence="2">Uncharacterized protein</fullName>
    </submittedName>
</protein>
<keyword evidence="3" id="KW-1185">Reference proteome</keyword>
<accession>A0A419I3Q1</accession>
<feature type="compositionally biased region" description="Pro residues" evidence="1">
    <location>
        <begin position="179"/>
        <end position="188"/>
    </location>
</feature>
<feature type="region of interest" description="Disordered" evidence="1">
    <location>
        <begin position="138"/>
        <end position="247"/>
    </location>
</feature>
<feature type="compositionally biased region" description="Basic and acidic residues" evidence="1">
    <location>
        <begin position="71"/>
        <end position="81"/>
    </location>
</feature>
<dbReference type="RefSeq" id="WP_120024173.1">
    <property type="nucleotide sequence ID" value="NZ_QZFV01000084.1"/>
</dbReference>
<feature type="region of interest" description="Disordered" evidence="1">
    <location>
        <begin position="1"/>
        <end position="115"/>
    </location>
</feature>
<dbReference type="OrthoDB" id="3638821at2"/>
<sequence length="247" mass="26036">MSDFVDRLLGRTGSPPVRPIVPTLFEPVAPLRTSAVPPMGTFSESDPPREPPVPPPAPEPRTVPGTAAVFHESRETHETRVEIPLPFKESQPQSRPGSAREIIREEHTDPDAPSVTVTSVTAAAVPVVVPPVVPAAIPAVAPPPAVVPPSASEATPQTVAPPTAGPVRAHPVTRARPRPAAPEPPRPPTLRRRPEPAEPDVHISIGRVEIKAVPAPAPATPPRPGRSRLPVLGLDEYLKERAGGDRG</sequence>
<gene>
    <name evidence="2" type="ORF">D5S19_16150</name>
</gene>
<evidence type="ECO:0000313" key="2">
    <source>
        <dbReference type="EMBL" id="RJQ84794.1"/>
    </source>
</evidence>
<evidence type="ECO:0000313" key="3">
    <source>
        <dbReference type="Proteomes" id="UP000285112"/>
    </source>
</evidence>
<reference evidence="2 3" key="1">
    <citation type="submission" date="2018-09" db="EMBL/GenBank/DDBJ databases">
        <title>YIM PH 21725 draft genome.</title>
        <authorList>
            <person name="Miao C."/>
        </authorList>
    </citation>
    <scope>NUCLEOTIDE SEQUENCE [LARGE SCALE GENOMIC DNA]</scope>
    <source>
        <strain evidence="3">YIM PH21725</strain>
    </source>
</reference>
<dbReference type="AlphaFoldDB" id="A0A419I3Q1"/>
<evidence type="ECO:0000256" key="1">
    <source>
        <dbReference type="SAM" id="MobiDB-lite"/>
    </source>
</evidence>